<dbReference type="NCBIfam" id="TIGR00186">
    <property type="entry name" value="rRNA_methyl_3"/>
    <property type="match status" value="1"/>
</dbReference>
<dbReference type="InterPro" id="IPR004441">
    <property type="entry name" value="rRNA_MeTrfase_TrmH"/>
</dbReference>
<proteinExistence type="predicted"/>
<sequence>MQIYGINSVKEIFNKRRDLIRKVYLDKNKHFLFYQELKKNEINVLEFDFHYWKKKFPNVSNFQNVIAEIDLPEKITLDQLLKKIENDKNPILLFLDRIQDPQNLGAIIRNAVAFNVSGILITQDNSAQLTNTVIKSSSGTWLDIDIVTISSVANVIKKLKKNNFWIVSTILKGKYKPKELKKLNQKLVLIFGNEGKGIRLSLINSSDYTSSINIDSKVESLNVATSVGIFLYALNSDN</sequence>
<keyword evidence="1 4" id="KW-0489">Methyltransferase</keyword>
<evidence type="ECO:0000256" key="2">
    <source>
        <dbReference type="ARBA" id="ARBA00022679"/>
    </source>
</evidence>
<name>A0A0G7ZND3_9MOLU</name>
<dbReference type="InterPro" id="IPR001537">
    <property type="entry name" value="SpoU_MeTrfase"/>
</dbReference>
<dbReference type="GO" id="GO:0005829">
    <property type="term" value="C:cytosol"/>
    <property type="evidence" value="ECO:0007669"/>
    <property type="project" value="TreeGrafter"/>
</dbReference>
<accession>A0A0G7ZND3</accession>
<dbReference type="AlphaFoldDB" id="A0A0G7ZND3"/>
<evidence type="ECO:0000313" key="4">
    <source>
        <dbReference type="EMBL" id="CRX37054.1"/>
    </source>
</evidence>
<dbReference type="GO" id="GO:0032259">
    <property type="term" value="P:methylation"/>
    <property type="evidence" value="ECO:0007669"/>
    <property type="project" value="UniProtKB-KW"/>
</dbReference>
<dbReference type="CDD" id="cd18103">
    <property type="entry name" value="SpoU-like_RlmB"/>
    <property type="match status" value="1"/>
</dbReference>
<evidence type="ECO:0000256" key="1">
    <source>
        <dbReference type="ARBA" id="ARBA00022603"/>
    </source>
</evidence>
<dbReference type="PANTHER" id="PTHR46429:SF1">
    <property type="entry name" value="23S RRNA (GUANOSINE-2'-O-)-METHYLTRANSFERASE RLMB"/>
    <property type="match status" value="1"/>
</dbReference>
<organism evidence="4 5">
    <name type="scientific">Candidatus Hepatoplasma crinochetorum</name>
    <dbReference type="NCBI Taxonomy" id="295596"/>
    <lineage>
        <taxon>Bacteria</taxon>
        <taxon>Bacillati</taxon>
        <taxon>Mycoplasmatota</taxon>
        <taxon>Mollicutes</taxon>
        <taxon>Candidatus Hepatoplasmataceae</taxon>
        <taxon>Candidatus Hepatoplasma</taxon>
    </lineage>
</organism>
<dbReference type="InterPro" id="IPR029026">
    <property type="entry name" value="tRNA_m1G_MTases_N"/>
</dbReference>
<keyword evidence="2 4" id="KW-0808">Transferase</keyword>
<dbReference type="InterPro" id="IPR029028">
    <property type="entry name" value="Alpha/beta_knot_MTases"/>
</dbReference>
<feature type="domain" description="tRNA/rRNA methyltransferase SpoU type" evidence="3">
    <location>
        <begin position="91"/>
        <end position="232"/>
    </location>
</feature>
<dbReference type="Proteomes" id="UP000242141">
    <property type="component" value="Unassembled WGS sequence"/>
</dbReference>
<dbReference type="GO" id="GO:0003723">
    <property type="term" value="F:RNA binding"/>
    <property type="evidence" value="ECO:0007669"/>
    <property type="project" value="InterPro"/>
</dbReference>
<dbReference type="GO" id="GO:0006396">
    <property type="term" value="P:RNA processing"/>
    <property type="evidence" value="ECO:0007669"/>
    <property type="project" value="InterPro"/>
</dbReference>
<dbReference type="Pfam" id="PF00588">
    <property type="entry name" value="SpoU_methylase"/>
    <property type="match status" value="1"/>
</dbReference>
<reference evidence="5" key="1">
    <citation type="submission" date="2015-05" db="EMBL/GenBank/DDBJ databases">
        <authorList>
            <person name="Collingro A."/>
        </authorList>
    </citation>
    <scope>NUCLEOTIDE SEQUENCE [LARGE SCALE GENOMIC DNA]</scope>
    <source>
        <strain evidence="5">Ps</strain>
    </source>
</reference>
<keyword evidence="5" id="KW-1185">Reference proteome</keyword>
<evidence type="ECO:0000259" key="3">
    <source>
        <dbReference type="Pfam" id="PF00588"/>
    </source>
</evidence>
<protein>
    <submittedName>
        <fullName evidence="4">| rlmB / 23S rRNA (Guanosine-2'-O-)-methyltransferase RlmB |:541572 Reverse</fullName>
    </submittedName>
</protein>
<gene>
    <name evidence="4" type="ORF">HEPPS_02580</name>
</gene>
<dbReference type="GO" id="GO:0008173">
    <property type="term" value="F:RNA methyltransferase activity"/>
    <property type="evidence" value="ECO:0007669"/>
    <property type="project" value="InterPro"/>
</dbReference>
<dbReference type="SUPFAM" id="SSF75217">
    <property type="entry name" value="alpha/beta knot"/>
    <property type="match status" value="1"/>
</dbReference>
<dbReference type="EMBL" id="CWGI01000001">
    <property type="protein sequence ID" value="CRX37054.1"/>
    <property type="molecule type" value="Genomic_DNA"/>
</dbReference>
<dbReference type="Gene3D" id="3.40.1280.10">
    <property type="match status" value="1"/>
</dbReference>
<dbReference type="PANTHER" id="PTHR46429">
    <property type="entry name" value="23S RRNA (GUANOSINE-2'-O-)-METHYLTRANSFERASE RLMB"/>
    <property type="match status" value="1"/>
</dbReference>
<evidence type="ECO:0000313" key="5">
    <source>
        <dbReference type="Proteomes" id="UP000242141"/>
    </source>
</evidence>